<dbReference type="PANTHER" id="PTHR24094:SF15">
    <property type="entry name" value="AMP-DEPENDENT SYNTHETASE_LIGASE DOMAIN-CONTAINING PROTEIN-RELATED"/>
    <property type="match status" value="1"/>
</dbReference>
<dbReference type="PANTHER" id="PTHR24094">
    <property type="entry name" value="SECRETED PROTEIN"/>
    <property type="match status" value="1"/>
</dbReference>
<dbReference type="Proteomes" id="UP000009888">
    <property type="component" value="Unassembled WGS sequence"/>
</dbReference>
<dbReference type="PATRIC" id="fig|883066.3.peg.993"/>
<dbReference type="EMBL" id="AGWL01000005">
    <property type="protein sequence ID" value="EKU95192.1"/>
    <property type="molecule type" value="Genomic_DNA"/>
</dbReference>
<comment type="caution">
    <text evidence="2">The sequence shown here is derived from an EMBL/GenBank/DDBJ whole genome shotgun (WGS) entry which is preliminary data.</text>
</comment>
<dbReference type="eggNOG" id="COG3513">
    <property type="taxonomic scope" value="Bacteria"/>
</dbReference>
<keyword evidence="3" id="KW-1185">Reference proteome</keyword>
<sequence>MFVVVAAIFVYLIIDSANWDKQAEQFEQPQDYVSASAPSGEALSAAKNLRETEPTNGVGYRRQEFGFTDDGWPDLDGDDCNERNEILARDLAGTTFWEGGKNPPHCVVGTGVLHDPYSGREVDFDRAADPDAVQIDHVVALYDAWQKGADDWQPAKRFAFATDPLNLLAVSEAENDDKGHQDASQWLPSNENFRCEYVARQVGVKQKYDIGASAAEKQAMVSVLEACPTQELPAH</sequence>
<dbReference type="AlphaFoldDB" id="K9EW23"/>
<evidence type="ECO:0000313" key="2">
    <source>
        <dbReference type="EMBL" id="EKU95192.1"/>
    </source>
</evidence>
<dbReference type="HOGENOM" id="CLU_043034_1_0_11"/>
<dbReference type="InterPro" id="IPR011089">
    <property type="entry name" value="GmrSD_C"/>
</dbReference>
<dbReference type="Pfam" id="PF07510">
    <property type="entry name" value="GmrSD_C"/>
    <property type="match status" value="1"/>
</dbReference>
<evidence type="ECO:0000259" key="1">
    <source>
        <dbReference type="Pfam" id="PF07510"/>
    </source>
</evidence>
<organism evidence="2 3">
    <name type="scientific">Actinobaculum massiliense ACS-171-V-Col2</name>
    <dbReference type="NCBI Taxonomy" id="883066"/>
    <lineage>
        <taxon>Bacteria</taxon>
        <taxon>Bacillati</taxon>
        <taxon>Actinomycetota</taxon>
        <taxon>Actinomycetes</taxon>
        <taxon>Actinomycetales</taxon>
        <taxon>Actinomycetaceae</taxon>
        <taxon>Actinobaculum</taxon>
    </lineage>
</organism>
<dbReference type="STRING" id="202789.GCA_001457435_01168"/>
<accession>K9EW23</accession>
<name>K9EW23_9ACTO</name>
<gene>
    <name evidence="2" type="ORF">HMPREF9233_00953</name>
</gene>
<reference evidence="2 3" key="1">
    <citation type="submission" date="2012-09" db="EMBL/GenBank/DDBJ databases">
        <title>The Genome Sequence of Actinobaculum massiliae ACS-171-V-COL2.</title>
        <authorList>
            <consortium name="The Broad Institute Genome Sequencing Platform"/>
            <person name="Earl A."/>
            <person name="Ward D."/>
            <person name="Feldgarden M."/>
            <person name="Gevers D."/>
            <person name="Saerens B."/>
            <person name="Vaneechoutte M."/>
            <person name="Walker B."/>
            <person name="Young S.K."/>
            <person name="Zeng Q."/>
            <person name="Gargeya S."/>
            <person name="Fitzgerald M."/>
            <person name="Haas B."/>
            <person name="Abouelleil A."/>
            <person name="Alvarado L."/>
            <person name="Arachchi H.M."/>
            <person name="Berlin A."/>
            <person name="Chapman S.B."/>
            <person name="Goldberg J."/>
            <person name="Griggs A."/>
            <person name="Gujja S."/>
            <person name="Hansen M."/>
            <person name="Howarth C."/>
            <person name="Imamovic A."/>
            <person name="Larimer J."/>
            <person name="McCowen C."/>
            <person name="Montmayeur A."/>
            <person name="Murphy C."/>
            <person name="Neiman D."/>
            <person name="Pearson M."/>
            <person name="Priest M."/>
            <person name="Roberts A."/>
            <person name="Saif S."/>
            <person name="Shea T."/>
            <person name="Sisk P."/>
            <person name="Sykes S."/>
            <person name="Wortman J."/>
            <person name="Nusbaum C."/>
            <person name="Birren B."/>
        </authorList>
    </citation>
    <scope>NUCLEOTIDE SEQUENCE [LARGE SCALE GENOMIC DNA]</scope>
    <source>
        <strain evidence="3">ACS-171-V-Col2</strain>
    </source>
</reference>
<protein>
    <recommendedName>
        <fullName evidence="1">GmrSD restriction endonucleases C-terminal domain-containing protein</fullName>
    </recommendedName>
</protein>
<feature type="domain" description="GmrSD restriction endonucleases C-terminal" evidence="1">
    <location>
        <begin position="83"/>
        <end position="222"/>
    </location>
</feature>
<evidence type="ECO:0000313" key="3">
    <source>
        <dbReference type="Proteomes" id="UP000009888"/>
    </source>
</evidence>
<proteinExistence type="predicted"/>